<accession>A0A4R0V0Y5</accession>
<protein>
    <submittedName>
        <fullName evidence="6">Phosphopantetheinyl transferase</fullName>
    </submittedName>
</protein>
<dbReference type="EMBL" id="SHSV01000006">
    <property type="protein sequence ID" value="TCF47501.1"/>
    <property type="molecule type" value="Genomic_DNA"/>
</dbReference>
<dbReference type="Proteomes" id="UP000292692">
    <property type="component" value="Unassembled WGS sequence"/>
</dbReference>
<feature type="binding site" evidence="2">
    <location>
        <position position="113"/>
    </location>
    <ligand>
        <name>CoA</name>
        <dbReference type="ChEBI" id="CHEBI:57287"/>
    </ligand>
</feature>
<evidence type="ECO:0000259" key="5">
    <source>
        <dbReference type="Pfam" id="PF17837"/>
    </source>
</evidence>
<feature type="binding site" evidence="2">
    <location>
        <position position="55"/>
    </location>
    <ligand>
        <name>CoA</name>
        <dbReference type="ChEBI" id="CHEBI:57287"/>
    </ligand>
</feature>
<dbReference type="AlphaFoldDB" id="A0A4R0V0Y5"/>
<dbReference type="Gene3D" id="3.90.470.20">
    <property type="entry name" value="4'-phosphopantetheinyl transferase domain"/>
    <property type="match status" value="1"/>
</dbReference>
<feature type="binding site" evidence="2">
    <location>
        <begin position="91"/>
        <end position="92"/>
    </location>
    <ligand>
        <name>CoA</name>
        <dbReference type="ChEBI" id="CHEBI:57287"/>
    </ligand>
</feature>
<dbReference type="PRINTS" id="PR01399">
    <property type="entry name" value="ENTSNTHTASED"/>
</dbReference>
<evidence type="ECO:0000313" key="7">
    <source>
        <dbReference type="Proteomes" id="UP000292692"/>
    </source>
</evidence>
<feature type="binding site" evidence="2">
    <location>
        <position position="162"/>
    </location>
    <ligand>
        <name>CoA</name>
        <dbReference type="ChEBI" id="CHEBI:57287"/>
    </ligand>
</feature>
<proteinExistence type="predicted"/>
<dbReference type="Pfam" id="PF01648">
    <property type="entry name" value="ACPS"/>
    <property type="match status" value="1"/>
</dbReference>
<dbReference type="InterPro" id="IPR041354">
    <property type="entry name" value="4PPT_N"/>
</dbReference>
<keyword evidence="3" id="KW-0479">Metal-binding</keyword>
<evidence type="ECO:0000313" key="6">
    <source>
        <dbReference type="EMBL" id="TCF47501.1"/>
    </source>
</evidence>
<dbReference type="GO" id="GO:0005886">
    <property type="term" value="C:plasma membrane"/>
    <property type="evidence" value="ECO:0007669"/>
    <property type="project" value="TreeGrafter"/>
</dbReference>
<dbReference type="PANTHER" id="PTHR38096:SF1">
    <property type="entry name" value="ENTEROBACTIN SYNTHASE COMPONENT D"/>
    <property type="match status" value="1"/>
</dbReference>
<feature type="domain" description="4'-phosphopantetheinyl transferase" evidence="4">
    <location>
        <begin position="109"/>
        <end position="194"/>
    </location>
</feature>
<feature type="binding site" evidence="3">
    <location>
        <position position="114"/>
    </location>
    <ligand>
        <name>Mg(2+)</name>
        <dbReference type="ChEBI" id="CHEBI:18420"/>
    </ligand>
</feature>
<feature type="binding site" evidence="3">
    <location>
        <position position="115"/>
    </location>
    <ligand>
        <name>Mg(2+)</name>
        <dbReference type="ChEBI" id="CHEBI:18420"/>
    </ligand>
</feature>
<organism evidence="6 7">
    <name type="scientific">Bifidobacterium longum subsp. longum</name>
    <dbReference type="NCBI Taxonomy" id="1679"/>
    <lineage>
        <taxon>Bacteria</taxon>
        <taxon>Bacillati</taxon>
        <taxon>Actinomycetota</taxon>
        <taxon>Actinomycetes</taxon>
        <taxon>Bifidobacteriales</taxon>
        <taxon>Bifidobacteriaceae</taxon>
        <taxon>Bifidobacterium</taxon>
    </lineage>
</organism>
<keyword evidence="1 6" id="KW-0808">Transferase</keyword>
<evidence type="ECO:0000259" key="4">
    <source>
        <dbReference type="Pfam" id="PF01648"/>
    </source>
</evidence>
<dbReference type="GO" id="GO:0009366">
    <property type="term" value="C:enterobactin synthetase complex"/>
    <property type="evidence" value="ECO:0007669"/>
    <property type="project" value="InterPro"/>
</dbReference>
<dbReference type="InterPro" id="IPR003542">
    <property type="entry name" value="Enbac_synth_compD-like"/>
</dbReference>
<evidence type="ECO:0000256" key="2">
    <source>
        <dbReference type="PIRSR" id="PIRSR603542-1"/>
    </source>
</evidence>
<dbReference type="GO" id="GO:0008897">
    <property type="term" value="F:holo-[acyl-carrier-protein] synthase activity"/>
    <property type="evidence" value="ECO:0007669"/>
    <property type="project" value="InterPro"/>
</dbReference>
<evidence type="ECO:0000256" key="1">
    <source>
        <dbReference type="ARBA" id="ARBA00022679"/>
    </source>
</evidence>
<reference evidence="6 7" key="1">
    <citation type="journal article" date="2018" name="Sci. Rep.">
        <title>Genomic diversity and distribution of Bifidobacterium longum subsp. longum across the human lifespan.</title>
        <authorList>
            <person name="Odamaki T."/>
            <person name="Bottacini F."/>
            <person name="Kato K."/>
            <person name="Mitsuyama E."/>
            <person name="Yoshida K."/>
            <person name="Horigome A."/>
            <person name="Xiao J.Z."/>
            <person name="van Sinderen D."/>
        </authorList>
    </citation>
    <scope>NUCLEOTIDE SEQUENCE [LARGE SCALE GENOMIC DNA]</scope>
    <source>
        <strain evidence="6 7">MCC10102</strain>
    </source>
</reference>
<feature type="binding site" evidence="3">
    <location>
        <position position="113"/>
    </location>
    <ligand>
        <name>Mg(2+)</name>
        <dbReference type="ChEBI" id="CHEBI:18420"/>
    </ligand>
</feature>
<name>A0A4R0V0Y5_BIFLL</name>
<sequence>MISSYTDNPYSIIHTGNITTIYTYVKNLPKSHEFEAVEGKNGYTQRFYQQSLDARTCARYAFSEYNITRSEILSDIYGKPVWPEGIIGSLSHCEGCVGAAIAHTYYYRSIGIDIEENYFLPIEIIHFSLFDNEIKTINRLKNSNPTVAWDRLFFSAKEAVYKAISYAENTAIPFTDIEISLLPIRKFRLKSIRSSYGTTVNGPIPSVTGEWRILQDKEHRKQFILTTACMHSNSQTA</sequence>
<dbReference type="Pfam" id="PF17837">
    <property type="entry name" value="4PPT_N"/>
    <property type="match status" value="1"/>
</dbReference>
<feature type="domain" description="4'-phosphopantetheinyl transferase N-terminal" evidence="5">
    <location>
        <begin position="52"/>
        <end position="102"/>
    </location>
</feature>
<comment type="cofactor">
    <cofactor evidence="3">
        <name>Mg(2+)</name>
        <dbReference type="ChEBI" id="CHEBI:18420"/>
    </cofactor>
</comment>
<dbReference type="GO" id="GO:0000287">
    <property type="term" value="F:magnesium ion binding"/>
    <property type="evidence" value="ECO:0007669"/>
    <property type="project" value="InterPro"/>
</dbReference>
<dbReference type="SUPFAM" id="SSF56214">
    <property type="entry name" value="4'-phosphopantetheinyl transferase"/>
    <property type="match status" value="1"/>
</dbReference>
<keyword evidence="3" id="KW-0460">Magnesium</keyword>
<dbReference type="InterPro" id="IPR008278">
    <property type="entry name" value="4-PPantetheinyl_Trfase_dom"/>
</dbReference>
<dbReference type="PANTHER" id="PTHR38096">
    <property type="entry name" value="ENTEROBACTIN SYNTHASE COMPONENT D"/>
    <property type="match status" value="1"/>
</dbReference>
<evidence type="ECO:0000256" key="3">
    <source>
        <dbReference type="PIRSR" id="PIRSR603542-2"/>
    </source>
</evidence>
<dbReference type="GO" id="GO:0009239">
    <property type="term" value="P:enterobactin biosynthetic process"/>
    <property type="evidence" value="ECO:0007669"/>
    <property type="project" value="InterPro"/>
</dbReference>
<dbReference type="InterPro" id="IPR037143">
    <property type="entry name" value="4-PPantetheinyl_Trfase_dom_sf"/>
</dbReference>
<feature type="binding site" evidence="2">
    <location>
        <position position="158"/>
    </location>
    <ligand>
        <name>CoA</name>
        <dbReference type="ChEBI" id="CHEBI:57287"/>
    </ligand>
</feature>
<comment type="caution">
    <text evidence="6">The sequence shown here is derived from an EMBL/GenBank/DDBJ whole genome shotgun (WGS) entry which is preliminary data.</text>
</comment>
<gene>
    <name evidence="6" type="ORF">MCC10102_0456</name>
</gene>